<dbReference type="EMBL" id="QKRX01000016">
    <property type="protein sequence ID" value="RAU16797.1"/>
    <property type="molecule type" value="Genomic_DNA"/>
</dbReference>
<dbReference type="OrthoDB" id="9807202at2"/>
<organism evidence="4 5">
    <name type="scientific">Nitrincola tibetensis</name>
    <dbReference type="NCBI Taxonomy" id="2219697"/>
    <lineage>
        <taxon>Bacteria</taxon>
        <taxon>Pseudomonadati</taxon>
        <taxon>Pseudomonadota</taxon>
        <taxon>Gammaproteobacteria</taxon>
        <taxon>Oceanospirillales</taxon>
        <taxon>Oceanospirillaceae</taxon>
        <taxon>Nitrincola</taxon>
    </lineage>
</organism>
<dbReference type="Pfam" id="PF03975">
    <property type="entry name" value="CheD"/>
    <property type="match status" value="1"/>
</dbReference>
<dbReference type="EC" id="3.5.1.44" evidence="3"/>
<dbReference type="InterPro" id="IPR011324">
    <property type="entry name" value="Cytotoxic_necrot_fac-like_cat"/>
</dbReference>
<dbReference type="InterPro" id="IPR005659">
    <property type="entry name" value="Chemorcpt_Glu_NH3ase_CheD"/>
</dbReference>
<protein>
    <recommendedName>
        <fullName evidence="3">Probable chemoreceptor glutamine deamidase CheD</fullName>
        <ecNumber evidence="3">3.5.1.44</ecNumber>
    </recommendedName>
</protein>
<dbReference type="CDD" id="cd16352">
    <property type="entry name" value="CheD"/>
    <property type="match status" value="1"/>
</dbReference>
<dbReference type="Gene3D" id="3.30.1330.200">
    <property type="match status" value="1"/>
</dbReference>
<evidence type="ECO:0000256" key="3">
    <source>
        <dbReference type="HAMAP-Rule" id="MF_01440"/>
    </source>
</evidence>
<comment type="similarity">
    <text evidence="3">Belongs to the CheD family.</text>
</comment>
<evidence type="ECO:0000313" key="5">
    <source>
        <dbReference type="Proteomes" id="UP000250744"/>
    </source>
</evidence>
<dbReference type="InterPro" id="IPR038592">
    <property type="entry name" value="CheD-like_sf"/>
</dbReference>
<evidence type="ECO:0000256" key="2">
    <source>
        <dbReference type="ARBA" id="ARBA00022801"/>
    </source>
</evidence>
<reference evidence="4 5" key="1">
    <citation type="submission" date="2018-06" db="EMBL/GenBank/DDBJ databases">
        <title>Nitrincola tibetense sp. nov., isolated from Lake XuguoCo on Tibetan Plateau.</title>
        <authorList>
            <person name="Xing P."/>
        </authorList>
    </citation>
    <scope>NUCLEOTIDE SEQUENCE [LARGE SCALE GENOMIC DNA]</scope>
    <source>
        <strain evidence="5">xg18</strain>
    </source>
</reference>
<name>A0A364NIT6_9GAMM</name>
<keyword evidence="5" id="KW-1185">Reference proteome</keyword>
<dbReference type="GO" id="GO:0006935">
    <property type="term" value="P:chemotaxis"/>
    <property type="evidence" value="ECO:0007669"/>
    <property type="project" value="UniProtKB-UniRule"/>
</dbReference>
<dbReference type="RefSeq" id="WP_112160341.1">
    <property type="nucleotide sequence ID" value="NZ_QKRX01000016.1"/>
</dbReference>
<keyword evidence="1 3" id="KW-0145">Chemotaxis</keyword>
<gene>
    <name evidence="3" type="primary">cheD</name>
    <name evidence="4" type="ORF">DN062_16190</name>
</gene>
<dbReference type="NCBIfam" id="NF010013">
    <property type="entry name" value="PRK13487.1"/>
    <property type="match status" value="1"/>
</dbReference>
<keyword evidence="2 3" id="KW-0378">Hydrolase</keyword>
<dbReference type="PANTHER" id="PTHR35147">
    <property type="entry name" value="CHEMORECEPTOR GLUTAMINE DEAMIDASE CHED-RELATED"/>
    <property type="match status" value="1"/>
</dbReference>
<accession>A0A364NIT6</accession>
<dbReference type="SUPFAM" id="SSF64438">
    <property type="entry name" value="CNF1/YfiH-like putative cysteine hydrolases"/>
    <property type="match status" value="1"/>
</dbReference>
<proteinExistence type="inferred from homology"/>
<dbReference type="AlphaFoldDB" id="A0A364NIT6"/>
<dbReference type="PANTHER" id="PTHR35147:SF2">
    <property type="entry name" value="CHEMORECEPTOR GLUTAMINE DEAMIDASE CHED-RELATED"/>
    <property type="match status" value="1"/>
</dbReference>
<keyword evidence="4" id="KW-0675">Receptor</keyword>
<comment type="function">
    <text evidence="3">Probably deamidates glutamine residues to glutamate on methyl-accepting chemotaxis receptors (MCPs), playing an important role in chemotaxis.</text>
</comment>
<comment type="caution">
    <text evidence="4">The sequence shown here is derived from an EMBL/GenBank/DDBJ whole genome shotgun (WGS) entry which is preliminary data.</text>
</comment>
<dbReference type="HAMAP" id="MF_01440">
    <property type="entry name" value="CheD"/>
    <property type="match status" value="1"/>
</dbReference>
<dbReference type="Proteomes" id="UP000250744">
    <property type="component" value="Unassembled WGS sequence"/>
</dbReference>
<evidence type="ECO:0000313" key="4">
    <source>
        <dbReference type="EMBL" id="RAU16797.1"/>
    </source>
</evidence>
<evidence type="ECO:0000256" key="1">
    <source>
        <dbReference type="ARBA" id="ARBA00022500"/>
    </source>
</evidence>
<sequence>MALTGFEHCATNEYFDRQFGLSAVKVLPGEYYVTNGSTLIVTVLGSCVSVCLRDKDLGIGGLNHFLLPQDNTAYDNRLIAPSGRYGVYAMELLINHLLKLGARKNRLEAKVFGGGRVLKHMTLMNVGDRNVRFVLEHLASESIPVVAQDVLDTYPRKVYFFPKTGKVMLKKIRSLHNTTILEREKAYLQAIATQPISGAVDLF</sequence>
<dbReference type="GO" id="GO:0050568">
    <property type="term" value="F:protein-glutamine glutaminase activity"/>
    <property type="evidence" value="ECO:0007669"/>
    <property type="project" value="UniProtKB-UniRule"/>
</dbReference>
<comment type="catalytic activity">
    <reaction evidence="3">
        <text>L-glutaminyl-[protein] + H2O = L-glutamyl-[protein] + NH4(+)</text>
        <dbReference type="Rhea" id="RHEA:16441"/>
        <dbReference type="Rhea" id="RHEA-COMP:10207"/>
        <dbReference type="Rhea" id="RHEA-COMP:10208"/>
        <dbReference type="ChEBI" id="CHEBI:15377"/>
        <dbReference type="ChEBI" id="CHEBI:28938"/>
        <dbReference type="ChEBI" id="CHEBI:29973"/>
        <dbReference type="ChEBI" id="CHEBI:30011"/>
        <dbReference type="EC" id="3.5.1.44"/>
    </reaction>
</comment>